<accession>A0A455SV11</accession>
<organism evidence="1">
    <name type="scientific">Thermogemmatispora argillosa</name>
    <dbReference type="NCBI Taxonomy" id="2045280"/>
    <lineage>
        <taxon>Bacteria</taxon>
        <taxon>Bacillati</taxon>
        <taxon>Chloroflexota</taxon>
        <taxon>Ktedonobacteria</taxon>
        <taxon>Thermogemmatisporales</taxon>
        <taxon>Thermogemmatisporaceae</taxon>
        <taxon>Thermogemmatispora</taxon>
    </lineage>
</organism>
<reference evidence="1" key="1">
    <citation type="submission" date="2018-12" db="EMBL/GenBank/DDBJ databases">
        <title>Novel natural products biosynthetic potential of the class Ktedonobacteria.</title>
        <authorList>
            <person name="Zheng Y."/>
            <person name="Saitou A."/>
            <person name="Wang C.M."/>
            <person name="Toyoda A."/>
            <person name="Minakuchi Y."/>
            <person name="Sekiguchi Y."/>
            <person name="Ueda K."/>
            <person name="Takano H."/>
            <person name="Sakai Y."/>
            <person name="Yokota A."/>
            <person name="Yabe S."/>
        </authorList>
    </citation>
    <scope>NUCLEOTIDE SEQUENCE</scope>
    <source>
        <strain evidence="1">A3-2</strain>
    </source>
</reference>
<proteinExistence type="predicted"/>
<sequence>MPSQALYQQLLLTEMGPATAREAARWSLNLNRLHTYPLKLLSPYQLLKVLYRIKSFEGMLADYTQAAFIFDEIHASDAEQLALIVALLQYLQQRYGARFLITSAMLPSLVYQRLIEALEVSEPIVAEAELVQRWRRHQLQLLGWGPARRWLEACCCSGGARKRGLGLL</sequence>
<evidence type="ECO:0000313" key="1">
    <source>
        <dbReference type="EMBL" id="BBH92263.1"/>
    </source>
</evidence>
<dbReference type="AlphaFoldDB" id="A0A455SV11"/>
<dbReference type="EMBL" id="AP019377">
    <property type="protein sequence ID" value="BBH92263.1"/>
    <property type="molecule type" value="Genomic_DNA"/>
</dbReference>
<evidence type="ECO:0008006" key="2">
    <source>
        <dbReference type="Google" id="ProtNLM"/>
    </source>
</evidence>
<gene>
    <name evidence="1" type="ORF">KTA_04620</name>
</gene>
<protein>
    <recommendedName>
        <fullName evidence="2">Helicase ATP-binding domain-containing protein</fullName>
    </recommendedName>
</protein>
<name>A0A455SV11_9CHLR</name>